<dbReference type="Gene3D" id="3.40.50.1110">
    <property type="entry name" value="SGNH hydrolase"/>
    <property type="match status" value="1"/>
</dbReference>
<gene>
    <name evidence="3" type="ORF">Scaly_1297600</name>
</gene>
<dbReference type="AlphaFoldDB" id="A0AAW2Q6L3"/>
<sequence length="385" mass="42921">MGGFPYHFTARMWSLSSSVRHIPVLFLLHPLLLLLSSHVAEARTLETEQIRPLNRSSSSVSAVFVFGDSTVDPGNNNYIETVAKSNFPPYGKDFPNQVPTGRFTNGRLVTDFLASYAGIKDFIPPYLDPTLSLEDLKTGVSFASASTGFDPLTAQLFGVISMEKQLKYFKEYKSRMEVYIGKERTKTLISKAVFLISCGTNDFIVNYYATPIRRQTYTVSTYQHLLLQLGQQFLQGLLEMGARKIAFVGLPPMGCVPAVITMNSDHALTHRGCIESLSSVARDYNRLLRNKLTAMRIPGAKIIYIEIYKPLEDLIKKPQQFGFDEVNCGCCGSGTIELSVLCNSLSAVCSDDSKYVFWDSVHPTEAAYHNIFLGLRPIVDLFLKA</sequence>
<protein>
    <submittedName>
        <fullName evidence="3">GDSL esterase/lipase</fullName>
    </submittedName>
</protein>
<dbReference type="CDD" id="cd01837">
    <property type="entry name" value="SGNH_plant_lipase_like"/>
    <property type="match status" value="1"/>
</dbReference>
<dbReference type="InterPro" id="IPR050592">
    <property type="entry name" value="GDSL_lipolytic_enzyme"/>
</dbReference>
<dbReference type="PANTHER" id="PTHR45642:SF107">
    <property type="entry name" value="SGNH HYDROLASE-TYPE ESTERASE SUPERFAMILY PROTEIN-RELATED"/>
    <property type="match status" value="1"/>
</dbReference>
<dbReference type="InterPro" id="IPR001087">
    <property type="entry name" value="GDSL"/>
</dbReference>
<keyword evidence="2" id="KW-0732">Signal</keyword>
<comment type="caution">
    <text evidence="3">The sequence shown here is derived from an EMBL/GenBank/DDBJ whole genome shotgun (WGS) entry which is preliminary data.</text>
</comment>
<proteinExistence type="inferred from homology"/>
<name>A0AAW2Q6L3_9LAMI</name>
<dbReference type="GO" id="GO:0016788">
    <property type="term" value="F:hydrolase activity, acting on ester bonds"/>
    <property type="evidence" value="ECO:0007669"/>
    <property type="project" value="InterPro"/>
</dbReference>
<reference evidence="3" key="1">
    <citation type="submission" date="2020-06" db="EMBL/GenBank/DDBJ databases">
        <authorList>
            <person name="Li T."/>
            <person name="Hu X."/>
            <person name="Zhang T."/>
            <person name="Song X."/>
            <person name="Zhang H."/>
            <person name="Dai N."/>
            <person name="Sheng W."/>
            <person name="Hou X."/>
            <person name="Wei L."/>
        </authorList>
    </citation>
    <scope>NUCLEOTIDE SEQUENCE</scope>
    <source>
        <strain evidence="3">KEN8</strain>
        <tissue evidence="3">Leaf</tissue>
    </source>
</reference>
<evidence type="ECO:0000313" key="3">
    <source>
        <dbReference type="EMBL" id="KAL0363424.1"/>
    </source>
</evidence>
<dbReference type="Pfam" id="PF00657">
    <property type="entry name" value="Lipase_GDSL"/>
    <property type="match status" value="1"/>
</dbReference>
<dbReference type="SUPFAM" id="SSF52266">
    <property type="entry name" value="SGNH hydrolase"/>
    <property type="match status" value="1"/>
</dbReference>
<dbReference type="InterPro" id="IPR035669">
    <property type="entry name" value="SGNH_plant_lipase-like"/>
</dbReference>
<dbReference type="PANTHER" id="PTHR45642">
    <property type="entry name" value="GDSL ESTERASE/LIPASE EXL3"/>
    <property type="match status" value="1"/>
</dbReference>
<reference evidence="3" key="2">
    <citation type="journal article" date="2024" name="Plant">
        <title>Genomic evolution and insights into agronomic trait innovations of Sesamum species.</title>
        <authorList>
            <person name="Miao H."/>
            <person name="Wang L."/>
            <person name="Qu L."/>
            <person name="Liu H."/>
            <person name="Sun Y."/>
            <person name="Le M."/>
            <person name="Wang Q."/>
            <person name="Wei S."/>
            <person name="Zheng Y."/>
            <person name="Lin W."/>
            <person name="Duan Y."/>
            <person name="Cao H."/>
            <person name="Xiong S."/>
            <person name="Wang X."/>
            <person name="Wei L."/>
            <person name="Li C."/>
            <person name="Ma Q."/>
            <person name="Ju M."/>
            <person name="Zhao R."/>
            <person name="Li G."/>
            <person name="Mu C."/>
            <person name="Tian Q."/>
            <person name="Mei H."/>
            <person name="Zhang T."/>
            <person name="Gao T."/>
            <person name="Zhang H."/>
        </authorList>
    </citation>
    <scope>NUCLEOTIDE SEQUENCE</scope>
    <source>
        <strain evidence="3">KEN8</strain>
    </source>
</reference>
<accession>A0AAW2Q6L3</accession>
<feature type="chain" id="PRO_5043531268" evidence="2">
    <location>
        <begin position="43"/>
        <end position="385"/>
    </location>
</feature>
<evidence type="ECO:0000256" key="1">
    <source>
        <dbReference type="ARBA" id="ARBA00008668"/>
    </source>
</evidence>
<dbReference type="EMBL" id="JACGWM010000007">
    <property type="protein sequence ID" value="KAL0363424.1"/>
    <property type="molecule type" value="Genomic_DNA"/>
</dbReference>
<comment type="similarity">
    <text evidence="1">Belongs to the 'GDSL' lipolytic enzyme family.</text>
</comment>
<feature type="signal peptide" evidence="2">
    <location>
        <begin position="1"/>
        <end position="42"/>
    </location>
</feature>
<evidence type="ECO:0000256" key="2">
    <source>
        <dbReference type="SAM" id="SignalP"/>
    </source>
</evidence>
<organism evidence="3">
    <name type="scientific">Sesamum calycinum</name>
    <dbReference type="NCBI Taxonomy" id="2727403"/>
    <lineage>
        <taxon>Eukaryota</taxon>
        <taxon>Viridiplantae</taxon>
        <taxon>Streptophyta</taxon>
        <taxon>Embryophyta</taxon>
        <taxon>Tracheophyta</taxon>
        <taxon>Spermatophyta</taxon>
        <taxon>Magnoliopsida</taxon>
        <taxon>eudicotyledons</taxon>
        <taxon>Gunneridae</taxon>
        <taxon>Pentapetalae</taxon>
        <taxon>asterids</taxon>
        <taxon>lamiids</taxon>
        <taxon>Lamiales</taxon>
        <taxon>Pedaliaceae</taxon>
        <taxon>Sesamum</taxon>
    </lineage>
</organism>
<dbReference type="FunFam" id="3.40.50.1110:FF:000003">
    <property type="entry name" value="GDSL esterase/lipase APG"/>
    <property type="match status" value="1"/>
</dbReference>
<dbReference type="InterPro" id="IPR036514">
    <property type="entry name" value="SGNH_hydro_sf"/>
</dbReference>